<dbReference type="SUPFAM" id="SSF52283">
    <property type="entry name" value="Formate/glycerate dehydrogenase catalytic domain-like"/>
    <property type="match status" value="1"/>
</dbReference>
<sequence>MKVVAYSIKPFEKEVLVKANKKKHDITLISNALSLETADYAEGKDAVVVFTNDDVSALVINRLADLGIKYIATRSVGTDHIDIEAAYKTGISLANVPTYSPQAIAEHAIALALSLNRHLIQADEHSHNFDFKLDGLTGFNFYGKTVGLIGLGNIGQAIAAIFNGFGCRVIGYDVANLVNLAEIELLSFDEVLRQADILSLHVPLTPATKYMINAASMAIMKKGVMLINTSRGGLLKTIDIIEALEQGKIGYLGIDVYEHEKNLFFEDHQNDRNKDLLLQRLMTYPNVLVTPHQSFLTHEALQQIADRTIKNLDLWQKDKVVAST</sequence>
<dbReference type="Pfam" id="PF02826">
    <property type="entry name" value="2-Hacid_dh_C"/>
    <property type="match status" value="1"/>
</dbReference>
<reference evidence="7 8" key="1">
    <citation type="submission" date="2018-03" db="EMBL/GenBank/DDBJ databases">
        <title>Adhaeribacter sp. HMF7605 Genome sequencing and assembly.</title>
        <authorList>
            <person name="Kang H."/>
            <person name="Kang J."/>
            <person name="Cha I."/>
            <person name="Kim H."/>
            <person name="Joh K."/>
        </authorList>
    </citation>
    <scope>NUCLEOTIDE SEQUENCE [LARGE SCALE GENOMIC DNA]</scope>
    <source>
        <strain evidence="7 8">HMF7605</strain>
    </source>
</reference>
<evidence type="ECO:0000256" key="4">
    <source>
        <dbReference type="RuleBase" id="RU003719"/>
    </source>
</evidence>
<dbReference type="PANTHER" id="PTHR43026:SF1">
    <property type="entry name" value="2-HYDROXYACID DEHYDROGENASE HOMOLOG 1-RELATED"/>
    <property type="match status" value="1"/>
</dbReference>
<evidence type="ECO:0000256" key="2">
    <source>
        <dbReference type="ARBA" id="ARBA00023002"/>
    </source>
</evidence>
<dbReference type="AlphaFoldDB" id="A0A2T2YND4"/>
<dbReference type="SUPFAM" id="SSF51735">
    <property type="entry name" value="NAD(P)-binding Rossmann-fold domains"/>
    <property type="match status" value="1"/>
</dbReference>
<feature type="domain" description="D-isomer specific 2-hydroxyacid dehydrogenase NAD-binding" evidence="6">
    <location>
        <begin position="109"/>
        <end position="293"/>
    </location>
</feature>
<dbReference type="InterPro" id="IPR006139">
    <property type="entry name" value="D-isomer_2_OHA_DH_cat_dom"/>
</dbReference>
<keyword evidence="3" id="KW-0520">NAD</keyword>
<evidence type="ECO:0000313" key="8">
    <source>
        <dbReference type="Proteomes" id="UP000240357"/>
    </source>
</evidence>
<organism evidence="7 8">
    <name type="scientific">Adhaeribacter arboris</name>
    <dbReference type="NCBI Taxonomy" id="2072846"/>
    <lineage>
        <taxon>Bacteria</taxon>
        <taxon>Pseudomonadati</taxon>
        <taxon>Bacteroidota</taxon>
        <taxon>Cytophagia</taxon>
        <taxon>Cytophagales</taxon>
        <taxon>Hymenobacteraceae</taxon>
        <taxon>Adhaeribacter</taxon>
    </lineage>
</organism>
<dbReference type="GO" id="GO:0008720">
    <property type="term" value="F:D-lactate dehydrogenase (NAD+) activity"/>
    <property type="evidence" value="ECO:0007669"/>
    <property type="project" value="TreeGrafter"/>
</dbReference>
<dbReference type="EMBL" id="PYFT01000001">
    <property type="protein sequence ID" value="PSR57008.1"/>
    <property type="molecule type" value="Genomic_DNA"/>
</dbReference>
<gene>
    <name evidence="7" type="ORF">AHMF7605_27745</name>
</gene>
<keyword evidence="8" id="KW-1185">Reference proteome</keyword>
<keyword evidence="2 4" id="KW-0560">Oxidoreductase</keyword>
<dbReference type="InterPro" id="IPR058205">
    <property type="entry name" value="D-LDH-like"/>
</dbReference>
<dbReference type="InterPro" id="IPR006140">
    <property type="entry name" value="D-isomer_DH_NAD-bd"/>
</dbReference>
<dbReference type="RefSeq" id="WP_106933180.1">
    <property type="nucleotide sequence ID" value="NZ_PYFT01000001.1"/>
</dbReference>
<dbReference type="OrthoDB" id="1522997at2"/>
<name>A0A2T2YND4_9BACT</name>
<evidence type="ECO:0000313" key="7">
    <source>
        <dbReference type="EMBL" id="PSR57008.1"/>
    </source>
</evidence>
<evidence type="ECO:0000259" key="6">
    <source>
        <dbReference type="Pfam" id="PF02826"/>
    </source>
</evidence>
<dbReference type="PROSITE" id="PS00670">
    <property type="entry name" value="D_2_HYDROXYACID_DH_2"/>
    <property type="match status" value="1"/>
</dbReference>
<evidence type="ECO:0000256" key="3">
    <source>
        <dbReference type="ARBA" id="ARBA00023027"/>
    </source>
</evidence>
<comment type="caution">
    <text evidence="7">The sequence shown here is derived from an EMBL/GenBank/DDBJ whole genome shotgun (WGS) entry which is preliminary data.</text>
</comment>
<dbReference type="CDD" id="cd12183">
    <property type="entry name" value="LDH_like_2"/>
    <property type="match status" value="1"/>
</dbReference>
<dbReference type="InterPro" id="IPR029753">
    <property type="entry name" value="D-isomer_DH_CS"/>
</dbReference>
<protein>
    <submittedName>
        <fullName evidence="7">2-hydroxyacid dehydrogenase</fullName>
    </submittedName>
</protein>
<evidence type="ECO:0000256" key="1">
    <source>
        <dbReference type="ARBA" id="ARBA00005854"/>
    </source>
</evidence>
<dbReference type="GO" id="GO:0051287">
    <property type="term" value="F:NAD binding"/>
    <property type="evidence" value="ECO:0007669"/>
    <property type="project" value="InterPro"/>
</dbReference>
<dbReference type="PANTHER" id="PTHR43026">
    <property type="entry name" value="2-HYDROXYACID DEHYDROGENASE HOMOLOG 1-RELATED"/>
    <property type="match status" value="1"/>
</dbReference>
<comment type="similarity">
    <text evidence="1 4">Belongs to the D-isomer specific 2-hydroxyacid dehydrogenase family.</text>
</comment>
<proteinExistence type="inferred from homology"/>
<dbReference type="Pfam" id="PF00389">
    <property type="entry name" value="2-Hacid_dh"/>
    <property type="match status" value="1"/>
</dbReference>
<dbReference type="InterPro" id="IPR036291">
    <property type="entry name" value="NAD(P)-bd_dom_sf"/>
</dbReference>
<accession>A0A2T2YND4</accession>
<evidence type="ECO:0000259" key="5">
    <source>
        <dbReference type="Pfam" id="PF00389"/>
    </source>
</evidence>
<dbReference type="Gene3D" id="3.40.50.720">
    <property type="entry name" value="NAD(P)-binding Rossmann-like Domain"/>
    <property type="match status" value="2"/>
</dbReference>
<feature type="domain" description="D-isomer specific 2-hydroxyacid dehydrogenase catalytic" evidence="5">
    <location>
        <begin position="15"/>
        <end position="320"/>
    </location>
</feature>
<dbReference type="Proteomes" id="UP000240357">
    <property type="component" value="Unassembled WGS sequence"/>
</dbReference>